<keyword evidence="3" id="KW-0479">Metal-binding</keyword>
<keyword evidence="4 7" id="KW-0560">Oxidoreductase</keyword>
<accession>A0A3B0TJT5</accession>
<dbReference type="GO" id="GO:0020037">
    <property type="term" value="F:heme binding"/>
    <property type="evidence" value="ECO:0007669"/>
    <property type="project" value="InterPro"/>
</dbReference>
<evidence type="ECO:0000256" key="2">
    <source>
        <dbReference type="ARBA" id="ARBA00022617"/>
    </source>
</evidence>
<dbReference type="InterPro" id="IPR036909">
    <property type="entry name" value="Cyt_c-like_dom_sf"/>
</dbReference>
<dbReference type="PANTHER" id="PTHR30600">
    <property type="entry name" value="CYTOCHROME C PEROXIDASE-RELATED"/>
    <property type="match status" value="1"/>
</dbReference>
<keyword evidence="7" id="KW-0575">Peroxidase</keyword>
<feature type="domain" description="Cytochrome c" evidence="6">
    <location>
        <begin position="62"/>
        <end position="118"/>
    </location>
</feature>
<evidence type="ECO:0000256" key="4">
    <source>
        <dbReference type="ARBA" id="ARBA00023002"/>
    </source>
</evidence>
<dbReference type="EMBL" id="UOER01000038">
    <property type="protein sequence ID" value="VAW18935.1"/>
    <property type="molecule type" value="Genomic_DNA"/>
</dbReference>
<evidence type="ECO:0000313" key="7">
    <source>
        <dbReference type="EMBL" id="VAW18935.1"/>
    </source>
</evidence>
<dbReference type="PANTHER" id="PTHR30600:SF7">
    <property type="entry name" value="CYTOCHROME C PEROXIDASE-RELATED"/>
    <property type="match status" value="1"/>
</dbReference>
<evidence type="ECO:0000256" key="1">
    <source>
        <dbReference type="ARBA" id="ARBA00004196"/>
    </source>
</evidence>
<feature type="non-terminal residue" evidence="7">
    <location>
        <position position="118"/>
    </location>
</feature>
<evidence type="ECO:0000256" key="5">
    <source>
        <dbReference type="ARBA" id="ARBA00023004"/>
    </source>
</evidence>
<keyword evidence="5" id="KW-0408">Iron</keyword>
<dbReference type="InterPro" id="IPR004852">
    <property type="entry name" value="Di-haem_cyt_c_peroxidsae"/>
</dbReference>
<dbReference type="PROSITE" id="PS51257">
    <property type="entry name" value="PROKAR_LIPOPROTEIN"/>
    <property type="match status" value="1"/>
</dbReference>
<dbReference type="InterPro" id="IPR009056">
    <property type="entry name" value="Cyt_c-like_dom"/>
</dbReference>
<keyword evidence="2" id="KW-0349">Heme</keyword>
<dbReference type="GO" id="GO:0046872">
    <property type="term" value="F:metal ion binding"/>
    <property type="evidence" value="ECO:0007669"/>
    <property type="project" value="UniProtKB-KW"/>
</dbReference>
<comment type="subcellular location">
    <subcellularLocation>
        <location evidence="1">Cell envelope</location>
    </subcellularLocation>
</comment>
<dbReference type="Pfam" id="PF03150">
    <property type="entry name" value="CCP_MauG"/>
    <property type="match status" value="1"/>
</dbReference>
<dbReference type="Gene3D" id="1.10.760.10">
    <property type="entry name" value="Cytochrome c-like domain"/>
    <property type="match status" value="1"/>
</dbReference>
<dbReference type="InterPro" id="IPR051395">
    <property type="entry name" value="Cytochrome_c_Peroxidase/MauG"/>
</dbReference>
<dbReference type="GO" id="GO:0030313">
    <property type="term" value="C:cell envelope"/>
    <property type="evidence" value="ECO:0007669"/>
    <property type="project" value="UniProtKB-SubCell"/>
</dbReference>
<dbReference type="GO" id="GO:0009055">
    <property type="term" value="F:electron transfer activity"/>
    <property type="evidence" value="ECO:0007669"/>
    <property type="project" value="InterPro"/>
</dbReference>
<evidence type="ECO:0000256" key="3">
    <source>
        <dbReference type="ARBA" id="ARBA00022723"/>
    </source>
</evidence>
<name>A0A3B0TJT5_9ZZZZ</name>
<dbReference type="PROSITE" id="PS51007">
    <property type="entry name" value="CYTC"/>
    <property type="match status" value="1"/>
</dbReference>
<gene>
    <name evidence="7" type="ORF">MNBD_BACTEROID04-859</name>
</gene>
<reference evidence="7" key="1">
    <citation type="submission" date="2018-06" db="EMBL/GenBank/DDBJ databases">
        <authorList>
            <person name="Zhirakovskaya E."/>
        </authorList>
    </citation>
    <scope>NUCLEOTIDE SEQUENCE</scope>
</reference>
<proteinExistence type="predicted"/>
<dbReference type="EC" id="1.11.1.5" evidence="7"/>
<dbReference type="AlphaFoldDB" id="A0A3B0TJT5"/>
<evidence type="ECO:0000259" key="6">
    <source>
        <dbReference type="PROSITE" id="PS51007"/>
    </source>
</evidence>
<protein>
    <submittedName>
        <fullName evidence="7">Cytochrome c551 peroxidase</fullName>
        <ecNumber evidence="7">1.11.1.5</ecNumber>
    </submittedName>
</protein>
<organism evidence="7">
    <name type="scientific">hydrothermal vent metagenome</name>
    <dbReference type="NCBI Taxonomy" id="652676"/>
    <lineage>
        <taxon>unclassified sequences</taxon>
        <taxon>metagenomes</taxon>
        <taxon>ecological metagenomes</taxon>
    </lineage>
</organism>
<dbReference type="GO" id="GO:0004130">
    <property type="term" value="F:cytochrome-c peroxidase activity"/>
    <property type="evidence" value="ECO:0007669"/>
    <property type="project" value="UniProtKB-EC"/>
</dbReference>
<dbReference type="SUPFAM" id="SSF46626">
    <property type="entry name" value="Cytochrome c"/>
    <property type="match status" value="1"/>
</dbReference>
<sequence length="118" mass="12841">MRKILLLAILITGVFSCKNNKKEEQPKAKDSSTYVALQKTASSMFGVLPTSAKSKNNPLTKEKVALGKKLFLDKRLSKDNTQSCNTCHNLKTYGVDNLSTSPGNNGGFGTRNSPTVFN</sequence>